<feature type="transmembrane region" description="Helical" evidence="13">
    <location>
        <begin position="335"/>
        <end position="356"/>
    </location>
</feature>
<dbReference type="CDD" id="cd06186">
    <property type="entry name" value="NOX_Duox_like_FAD_NADP"/>
    <property type="match status" value="1"/>
</dbReference>
<dbReference type="Pfam" id="PF01794">
    <property type="entry name" value="Ferric_reduct"/>
    <property type="match status" value="1"/>
</dbReference>
<keyword evidence="5 13" id="KW-0812">Transmembrane</keyword>
<evidence type="ECO:0000256" key="2">
    <source>
        <dbReference type="ARBA" id="ARBA00007975"/>
    </source>
</evidence>
<evidence type="ECO:0000313" key="16">
    <source>
        <dbReference type="EMBL" id="EFJ34926.1"/>
    </source>
</evidence>
<dbReference type="GO" id="GO:0005509">
    <property type="term" value="F:calcium ion binding"/>
    <property type="evidence" value="ECO:0007669"/>
    <property type="project" value="InterPro"/>
</dbReference>
<dbReference type="Gene3D" id="3.40.50.80">
    <property type="entry name" value="Nucleotide-binding domain of ferredoxin-NADP reductase (FNR) module"/>
    <property type="match status" value="1"/>
</dbReference>
<dbReference type="InterPro" id="IPR039261">
    <property type="entry name" value="FNR_nucleotide-bd"/>
</dbReference>
<dbReference type="AlphaFoldDB" id="D8R078"/>
<dbReference type="InterPro" id="IPR013112">
    <property type="entry name" value="FAD-bd_8"/>
</dbReference>
<dbReference type="InterPro" id="IPR013130">
    <property type="entry name" value="Fe3_Rdtase_TM_dom"/>
</dbReference>
<dbReference type="SUPFAM" id="SSF63380">
    <property type="entry name" value="Riboflavin synthase domain-like"/>
    <property type="match status" value="1"/>
</dbReference>
<dbReference type="Pfam" id="PF08022">
    <property type="entry name" value="FAD_binding_8"/>
    <property type="match status" value="1"/>
</dbReference>
<evidence type="ECO:0000256" key="13">
    <source>
        <dbReference type="SAM" id="Phobius"/>
    </source>
</evidence>
<feature type="domain" description="FAD-binding FR-type" evidence="15">
    <location>
        <begin position="390"/>
        <end position="527"/>
    </location>
</feature>
<dbReference type="GO" id="GO:0005886">
    <property type="term" value="C:plasma membrane"/>
    <property type="evidence" value="ECO:0000318"/>
    <property type="project" value="GO_Central"/>
</dbReference>
<evidence type="ECO:0000256" key="1">
    <source>
        <dbReference type="ARBA" id="ARBA00004141"/>
    </source>
</evidence>
<keyword evidence="12 13" id="KW-0472">Membrane</keyword>
<dbReference type="PANTHER" id="PTHR11972:SF153">
    <property type="entry name" value="SUPEROXIDE-GENERATING NADPH OXIDASE HEAVY CHAIN SUBUNIT A"/>
    <property type="match status" value="1"/>
</dbReference>
<feature type="transmembrane region" description="Helical" evidence="13">
    <location>
        <begin position="157"/>
        <end position="176"/>
    </location>
</feature>
<dbReference type="InterPro" id="IPR000778">
    <property type="entry name" value="Cyt_b245_heavy_chain"/>
</dbReference>
<dbReference type="Proteomes" id="UP000001514">
    <property type="component" value="Unassembled WGS sequence"/>
</dbReference>
<dbReference type="InterPro" id="IPR017938">
    <property type="entry name" value="Riboflavin_synthase-like_b-brl"/>
</dbReference>
<keyword evidence="4" id="KW-0285">Flavoprotein</keyword>
<proteinExistence type="inferred from homology"/>
<evidence type="ECO:0000259" key="14">
    <source>
        <dbReference type="PROSITE" id="PS50222"/>
    </source>
</evidence>
<dbReference type="PROSITE" id="PS51384">
    <property type="entry name" value="FAD_FR"/>
    <property type="match status" value="1"/>
</dbReference>
<reference evidence="16 17" key="1">
    <citation type="journal article" date="2011" name="Science">
        <title>The Selaginella genome identifies genetic changes associated with the evolution of vascular plants.</title>
        <authorList>
            <person name="Banks J.A."/>
            <person name="Nishiyama T."/>
            <person name="Hasebe M."/>
            <person name="Bowman J.L."/>
            <person name="Gribskov M."/>
            <person name="dePamphilis C."/>
            <person name="Albert V.A."/>
            <person name="Aono N."/>
            <person name="Aoyama T."/>
            <person name="Ambrose B.A."/>
            <person name="Ashton N.W."/>
            <person name="Axtell M.J."/>
            <person name="Barker E."/>
            <person name="Barker M.S."/>
            <person name="Bennetzen J.L."/>
            <person name="Bonawitz N.D."/>
            <person name="Chapple C."/>
            <person name="Cheng C."/>
            <person name="Correa L.G."/>
            <person name="Dacre M."/>
            <person name="DeBarry J."/>
            <person name="Dreyer I."/>
            <person name="Elias M."/>
            <person name="Engstrom E.M."/>
            <person name="Estelle M."/>
            <person name="Feng L."/>
            <person name="Finet C."/>
            <person name="Floyd S.K."/>
            <person name="Frommer W.B."/>
            <person name="Fujita T."/>
            <person name="Gramzow L."/>
            <person name="Gutensohn M."/>
            <person name="Harholt J."/>
            <person name="Hattori M."/>
            <person name="Heyl A."/>
            <person name="Hirai T."/>
            <person name="Hiwatashi Y."/>
            <person name="Ishikawa M."/>
            <person name="Iwata M."/>
            <person name="Karol K.G."/>
            <person name="Koehler B."/>
            <person name="Kolukisaoglu U."/>
            <person name="Kubo M."/>
            <person name="Kurata T."/>
            <person name="Lalonde S."/>
            <person name="Li K."/>
            <person name="Li Y."/>
            <person name="Litt A."/>
            <person name="Lyons E."/>
            <person name="Manning G."/>
            <person name="Maruyama T."/>
            <person name="Michael T.P."/>
            <person name="Mikami K."/>
            <person name="Miyazaki S."/>
            <person name="Morinaga S."/>
            <person name="Murata T."/>
            <person name="Mueller-Roeber B."/>
            <person name="Nelson D.R."/>
            <person name="Obara M."/>
            <person name="Oguri Y."/>
            <person name="Olmstead R.G."/>
            <person name="Onodera N."/>
            <person name="Petersen B.L."/>
            <person name="Pils B."/>
            <person name="Prigge M."/>
            <person name="Rensing S.A."/>
            <person name="Riano-Pachon D.M."/>
            <person name="Roberts A.W."/>
            <person name="Sato Y."/>
            <person name="Scheller H.V."/>
            <person name="Schulz B."/>
            <person name="Schulz C."/>
            <person name="Shakirov E.V."/>
            <person name="Shibagaki N."/>
            <person name="Shinohara N."/>
            <person name="Shippen D.E."/>
            <person name="Soerensen I."/>
            <person name="Sotooka R."/>
            <person name="Sugimoto N."/>
            <person name="Sugita M."/>
            <person name="Sumikawa N."/>
            <person name="Tanurdzic M."/>
            <person name="Theissen G."/>
            <person name="Ulvskov P."/>
            <person name="Wakazuki S."/>
            <person name="Weng J.K."/>
            <person name="Willats W.W."/>
            <person name="Wipf D."/>
            <person name="Wolf P.G."/>
            <person name="Yang L."/>
            <person name="Zimmer A.D."/>
            <person name="Zhu Q."/>
            <person name="Mitros T."/>
            <person name="Hellsten U."/>
            <person name="Loque D."/>
            <person name="Otillar R."/>
            <person name="Salamov A."/>
            <person name="Schmutz J."/>
            <person name="Shapiro H."/>
            <person name="Lindquist E."/>
            <person name="Lucas S."/>
            <person name="Rokhsar D."/>
            <person name="Grigoriev I.V."/>
        </authorList>
    </citation>
    <scope>NUCLEOTIDE SEQUENCE [LARGE SCALE GENOMIC DNA]</scope>
</reference>
<keyword evidence="7" id="KW-0274">FAD</keyword>
<comment type="similarity">
    <text evidence="2">Belongs to the RBOH (TC 5.B.1.3) family.</text>
</comment>
<dbReference type="Gene3D" id="1.10.238.10">
    <property type="entry name" value="EF-hand"/>
    <property type="match status" value="1"/>
</dbReference>
<dbReference type="SUPFAM" id="SSF47473">
    <property type="entry name" value="EF-hand"/>
    <property type="match status" value="1"/>
</dbReference>
<comment type="subcellular location">
    <subcellularLocation>
        <location evidence="1">Membrane</location>
        <topology evidence="1">Multi-pass membrane protein</topology>
    </subcellularLocation>
</comment>
<dbReference type="Gramene" id="EFJ34926">
    <property type="protein sequence ID" value="EFJ34926"/>
    <property type="gene ID" value="SELMODRAFT_81185"/>
</dbReference>
<dbReference type="GO" id="GO:0009653">
    <property type="term" value="P:anatomical structure morphogenesis"/>
    <property type="evidence" value="ECO:0007669"/>
    <property type="project" value="UniProtKB-ARBA"/>
</dbReference>
<evidence type="ECO:0000256" key="6">
    <source>
        <dbReference type="ARBA" id="ARBA00022723"/>
    </source>
</evidence>
<organism evidence="17">
    <name type="scientific">Selaginella moellendorffii</name>
    <name type="common">Spikemoss</name>
    <dbReference type="NCBI Taxonomy" id="88036"/>
    <lineage>
        <taxon>Eukaryota</taxon>
        <taxon>Viridiplantae</taxon>
        <taxon>Streptophyta</taxon>
        <taxon>Embryophyta</taxon>
        <taxon>Tracheophyta</taxon>
        <taxon>Lycopodiopsida</taxon>
        <taxon>Selaginellales</taxon>
        <taxon>Selaginellaceae</taxon>
        <taxon>Selaginella</taxon>
    </lineage>
</organism>
<dbReference type="InterPro" id="IPR017927">
    <property type="entry name" value="FAD-bd_FR_type"/>
</dbReference>
<dbReference type="Pfam" id="PF08414">
    <property type="entry name" value="NADPH_Ox"/>
    <property type="match status" value="1"/>
</dbReference>
<keyword evidence="17" id="KW-1185">Reference proteome</keyword>
<dbReference type="InParanoid" id="D8R078"/>
<keyword evidence="9" id="KW-0521">NADP</keyword>
<dbReference type="EMBL" id="GL377569">
    <property type="protein sequence ID" value="EFJ34926.1"/>
    <property type="molecule type" value="Genomic_DNA"/>
</dbReference>
<dbReference type="SFLD" id="SFLDG01169">
    <property type="entry name" value="NADPH_oxidase_subgroup_(NOX)"/>
    <property type="match status" value="1"/>
</dbReference>
<sequence length="715" mass="81809">MQDSKEFAGELFDALARRKLKHRQRVEWISYDELRDFWLQISDQNFDSRMQIFFDMCDKDLDGLISEAEVKEVIMLSASENKLSKLKERAEEYAAMIMEELDPQRRGYIELWQLESLIQGTTGIGNYGQILVQPRMFCGSGLVRGICYVFIEHWQRLWVLGLWLLAVVCLFSWKFVQYKNQSSFLVAGYCICVAKGAAETLKLNMALILLPVCRNSITWLRSTSAVGSLIPFDDNINFHKATIFLGVVLHGGVHLTCDFPRLANSPREQFMAAGLAGDFGNRQPTYWELVKSIEGVTGIAMVLIMCVAFVLASGRSRRNLVKLPWPLHRLTGFNAFWYSHHLFIIVYTMLVLHSMFLFLKHDWVDKTAWMYLLLPTLLYMFERTFSGLRAGYSTVQILKAAIYPGNVLSLDMTKPPGFKYQSGMYIFIKCPSISPFEWHPFSITSAPSDDFVSVHIRISGDWTGEMGKIFSKVCEPPVGNKSGPLKAEYLFGLQSRFVLKLDVSPYFRWNRFPKLLIDGPYGAPAQDYKKYDVLLLIGLGIGATPFISILKDILNNIKTTEPKMKPLKKESSFRKINGPCNAYFYWLTKEQGSFEWFRGVMNEIAELDHSALIEMHNYLTSVYAEDDARSALITMVQALHLEKNGVDILSGTRVRTHFAKPNWRKVFGNLASLHPNARIGVFFCGSKILARELDSLAREYSHNQATKFDFHKENF</sequence>
<evidence type="ECO:0000313" key="17">
    <source>
        <dbReference type="Proteomes" id="UP000001514"/>
    </source>
</evidence>
<feature type="transmembrane region" description="Helical" evidence="13">
    <location>
        <begin position="533"/>
        <end position="550"/>
    </location>
</feature>
<keyword evidence="10 13" id="KW-1133">Transmembrane helix</keyword>
<evidence type="ECO:0000256" key="11">
    <source>
        <dbReference type="ARBA" id="ARBA00023002"/>
    </source>
</evidence>
<keyword evidence="6" id="KW-0479">Metal-binding</keyword>
<dbReference type="InterPro" id="IPR050369">
    <property type="entry name" value="RBOH/FRE"/>
</dbReference>
<dbReference type="GO" id="GO:0016174">
    <property type="term" value="F:NAD(P)H oxidase H2O2-forming activity"/>
    <property type="evidence" value="ECO:0000318"/>
    <property type="project" value="GO_Central"/>
</dbReference>
<evidence type="ECO:0000256" key="8">
    <source>
        <dbReference type="ARBA" id="ARBA00022837"/>
    </source>
</evidence>
<accession>D8R078</accession>
<evidence type="ECO:0000256" key="12">
    <source>
        <dbReference type="ARBA" id="ARBA00023136"/>
    </source>
</evidence>
<evidence type="ECO:0000256" key="9">
    <source>
        <dbReference type="ARBA" id="ARBA00022857"/>
    </source>
</evidence>
<dbReference type="PROSITE" id="PS50222">
    <property type="entry name" value="EF_HAND_2"/>
    <property type="match status" value="1"/>
</dbReference>
<keyword evidence="8" id="KW-0106">Calcium</keyword>
<dbReference type="GO" id="GO:0042742">
    <property type="term" value="P:defense response to bacterium"/>
    <property type="evidence" value="ECO:0007669"/>
    <property type="project" value="UniProtKB-ARBA"/>
</dbReference>
<dbReference type="KEGG" id="smo:SELMODRAFT_81185"/>
<feature type="domain" description="EF-hand" evidence="14">
    <location>
        <begin position="45"/>
        <end position="80"/>
    </location>
</feature>
<feature type="transmembrane region" description="Helical" evidence="13">
    <location>
        <begin position="295"/>
        <end position="314"/>
    </location>
</feature>
<evidence type="ECO:0000256" key="3">
    <source>
        <dbReference type="ARBA" id="ARBA00022559"/>
    </source>
</evidence>
<dbReference type="Gene3D" id="2.40.30.10">
    <property type="entry name" value="Translation factors"/>
    <property type="match status" value="1"/>
</dbReference>
<dbReference type="InterPro" id="IPR013623">
    <property type="entry name" value="NADPH_Ox"/>
</dbReference>
<dbReference type="GO" id="GO:0016175">
    <property type="term" value="F:superoxide-generating NAD(P)H oxidase activity"/>
    <property type="evidence" value="ECO:0007669"/>
    <property type="project" value="UniProtKB-ARBA"/>
</dbReference>
<evidence type="ECO:0000256" key="5">
    <source>
        <dbReference type="ARBA" id="ARBA00022692"/>
    </source>
</evidence>
<evidence type="ECO:0000256" key="10">
    <source>
        <dbReference type="ARBA" id="ARBA00022989"/>
    </source>
</evidence>
<gene>
    <name evidence="16" type="primary">RHD2L4-1</name>
    <name evidence="16" type="ORF">SELMODRAFT_81185</name>
</gene>
<evidence type="ECO:0000256" key="4">
    <source>
        <dbReference type="ARBA" id="ARBA00022630"/>
    </source>
</evidence>
<dbReference type="FunFam" id="2.40.30.10:FF:000059">
    <property type="entry name" value="dual oxidase isoform X1"/>
    <property type="match status" value="1"/>
</dbReference>
<dbReference type="InterPro" id="IPR002048">
    <property type="entry name" value="EF_hand_dom"/>
</dbReference>
<dbReference type="Pfam" id="PF08030">
    <property type="entry name" value="NAD_binding_6"/>
    <property type="match status" value="1"/>
</dbReference>
<dbReference type="SUPFAM" id="SSF52343">
    <property type="entry name" value="Ferredoxin reductase-like, C-terminal NADP-linked domain"/>
    <property type="match status" value="1"/>
</dbReference>
<dbReference type="HOGENOM" id="CLU_005646_6_0_1"/>
<dbReference type="PRINTS" id="PR00466">
    <property type="entry name" value="GP91PHOX"/>
</dbReference>
<dbReference type="eggNOG" id="KOG0039">
    <property type="taxonomic scope" value="Eukaryota"/>
</dbReference>
<dbReference type="GO" id="GO:0004601">
    <property type="term" value="F:peroxidase activity"/>
    <property type="evidence" value="ECO:0007669"/>
    <property type="project" value="UniProtKB-KW"/>
</dbReference>
<name>D8R078_SELML</name>
<dbReference type="InterPro" id="IPR013121">
    <property type="entry name" value="Fe_red_NAD-bd_6"/>
</dbReference>
<protein>
    <submittedName>
        <fullName evidence="16">Uncharacterized protein RHD2L4-1</fullName>
    </submittedName>
</protein>
<evidence type="ECO:0000256" key="7">
    <source>
        <dbReference type="ARBA" id="ARBA00022827"/>
    </source>
</evidence>
<dbReference type="InterPro" id="IPR011992">
    <property type="entry name" value="EF-hand-dom_pair"/>
</dbReference>
<dbReference type="PANTHER" id="PTHR11972">
    <property type="entry name" value="NADPH OXIDASE"/>
    <property type="match status" value="1"/>
</dbReference>
<keyword evidence="11" id="KW-0560">Oxidoreductase</keyword>
<evidence type="ECO:0000259" key="15">
    <source>
        <dbReference type="PROSITE" id="PS51384"/>
    </source>
</evidence>
<keyword evidence="3" id="KW-0575">Peroxidase</keyword>